<evidence type="ECO:0000256" key="6">
    <source>
        <dbReference type="ARBA" id="ARBA00023136"/>
    </source>
</evidence>
<name>A0ABN8STU2_9CNID</name>
<keyword evidence="5 10" id="KW-0297">G-protein coupled receptor</keyword>
<feature type="transmembrane region" description="Helical" evidence="11">
    <location>
        <begin position="20"/>
        <end position="43"/>
    </location>
</feature>
<organism evidence="13 14">
    <name type="scientific">Porites evermanni</name>
    <dbReference type="NCBI Taxonomy" id="104178"/>
    <lineage>
        <taxon>Eukaryota</taxon>
        <taxon>Metazoa</taxon>
        <taxon>Cnidaria</taxon>
        <taxon>Anthozoa</taxon>
        <taxon>Hexacorallia</taxon>
        <taxon>Scleractinia</taxon>
        <taxon>Fungiina</taxon>
        <taxon>Poritidae</taxon>
        <taxon>Porites</taxon>
    </lineage>
</organism>
<feature type="transmembrane region" description="Helical" evidence="11">
    <location>
        <begin position="55"/>
        <end position="76"/>
    </location>
</feature>
<keyword evidence="4 11" id="KW-1133">Transmembrane helix</keyword>
<feature type="transmembrane region" description="Helical" evidence="11">
    <location>
        <begin position="251"/>
        <end position="270"/>
    </location>
</feature>
<keyword evidence="8" id="KW-0325">Glycoprotein</keyword>
<evidence type="ECO:0000256" key="11">
    <source>
        <dbReference type="SAM" id="Phobius"/>
    </source>
</evidence>
<feature type="transmembrane region" description="Helical" evidence="11">
    <location>
        <begin position="218"/>
        <end position="236"/>
    </location>
</feature>
<keyword evidence="3 10" id="KW-0812">Transmembrane</keyword>
<dbReference type="InterPro" id="IPR017452">
    <property type="entry name" value="GPCR_Rhodpsn_7TM"/>
</dbReference>
<dbReference type="InterPro" id="IPR000276">
    <property type="entry name" value="GPCR_Rhodpsn"/>
</dbReference>
<evidence type="ECO:0000256" key="4">
    <source>
        <dbReference type="ARBA" id="ARBA00022989"/>
    </source>
</evidence>
<keyword evidence="6 11" id="KW-0472">Membrane</keyword>
<dbReference type="Gene3D" id="1.20.1070.10">
    <property type="entry name" value="Rhodopsin 7-helix transmembrane proteins"/>
    <property type="match status" value="1"/>
</dbReference>
<sequence>MDKSLENAKNCSLPMAHGIALITVNAMVCILGSFGNLLLCFAIATHPLLRRTSNYLLFSLAIADLLVTLVCEPILLEIFYNRTFFHECKASLERPPYRLIVNLSCSASVIHLASISVDRFIAVAFPLHHKIFMKKCGLVILLTASWALPISIPVLMVVLPPSFPKKFMAMASFSLSYFVIIFSYFMIVVFLLRYKRKRKDLRATTLSVKFTSRREIRVAYTLAIATGVFTVCWVPVKTMRFVIGMKPNNPLHMWLRTLALSNSAMNFLIYSARMRAFKEAYLSIFQKMCRL</sequence>
<evidence type="ECO:0000313" key="14">
    <source>
        <dbReference type="Proteomes" id="UP001159427"/>
    </source>
</evidence>
<accession>A0ABN8STU2</accession>
<protein>
    <recommendedName>
        <fullName evidence="12">G-protein coupled receptors family 1 profile domain-containing protein</fullName>
    </recommendedName>
</protein>
<dbReference type="PRINTS" id="PR00237">
    <property type="entry name" value="GPCRRHODOPSN"/>
</dbReference>
<keyword evidence="9 10" id="KW-0807">Transducer</keyword>
<dbReference type="Pfam" id="PF00001">
    <property type="entry name" value="7tm_1"/>
    <property type="match status" value="1"/>
</dbReference>
<evidence type="ECO:0000256" key="7">
    <source>
        <dbReference type="ARBA" id="ARBA00023170"/>
    </source>
</evidence>
<dbReference type="Proteomes" id="UP001159427">
    <property type="component" value="Unassembled WGS sequence"/>
</dbReference>
<dbReference type="PROSITE" id="PS00237">
    <property type="entry name" value="G_PROTEIN_RECEP_F1_1"/>
    <property type="match status" value="1"/>
</dbReference>
<dbReference type="EMBL" id="CALNXI010003775">
    <property type="protein sequence ID" value="CAH3194276.1"/>
    <property type="molecule type" value="Genomic_DNA"/>
</dbReference>
<feature type="domain" description="G-protein coupled receptors family 1 profile" evidence="12">
    <location>
        <begin position="35"/>
        <end position="270"/>
    </location>
</feature>
<evidence type="ECO:0000256" key="9">
    <source>
        <dbReference type="ARBA" id="ARBA00023224"/>
    </source>
</evidence>
<keyword evidence="7 10" id="KW-0675">Receptor</keyword>
<dbReference type="SMART" id="SM01381">
    <property type="entry name" value="7TM_GPCR_Srsx"/>
    <property type="match status" value="1"/>
</dbReference>
<keyword evidence="14" id="KW-1185">Reference proteome</keyword>
<reference evidence="13 14" key="1">
    <citation type="submission" date="2022-05" db="EMBL/GenBank/DDBJ databases">
        <authorList>
            <consortium name="Genoscope - CEA"/>
            <person name="William W."/>
        </authorList>
    </citation>
    <scope>NUCLEOTIDE SEQUENCE [LARGE SCALE GENOMIC DNA]</scope>
</reference>
<comment type="caution">
    <text evidence="13">The sequence shown here is derived from an EMBL/GenBank/DDBJ whole genome shotgun (WGS) entry which is preliminary data.</text>
</comment>
<evidence type="ECO:0000256" key="8">
    <source>
        <dbReference type="ARBA" id="ARBA00023180"/>
    </source>
</evidence>
<evidence type="ECO:0000256" key="10">
    <source>
        <dbReference type="RuleBase" id="RU000688"/>
    </source>
</evidence>
<feature type="transmembrane region" description="Helical" evidence="11">
    <location>
        <begin position="171"/>
        <end position="192"/>
    </location>
</feature>
<gene>
    <name evidence="13" type="ORF">PEVE_00027461</name>
</gene>
<dbReference type="PANTHER" id="PTHR24246">
    <property type="entry name" value="OLFACTORY RECEPTOR AND ADENOSINE RECEPTOR"/>
    <property type="match status" value="1"/>
</dbReference>
<evidence type="ECO:0000256" key="2">
    <source>
        <dbReference type="ARBA" id="ARBA00022475"/>
    </source>
</evidence>
<dbReference type="SUPFAM" id="SSF81321">
    <property type="entry name" value="Family A G protein-coupled receptor-like"/>
    <property type="match status" value="1"/>
</dbReference>
<dbReference type="PROSITE" id="PS50262">
    <property type="entry name" value="G_PROTEIN_RECEP_F1_2"/>
    <property type="match status" value="1"/>
</dbReference>
<evidence type="ECO:0000313" key="13">
    <source>
        <dbReference type="EMBL" id="CAH3194276.1"/>
    </source>
</evidence>
<evidence type="ECO:0000259" key="12">
    <source>
        <dbReference type="PROSITE" id="PS50262"/>
    </source>
</evidence>
<evidence type="ECO:0000256" key="3">
    <source>
        <dbReference type="ARBA" id="ARBA00022692"/>
    </source>
</evidence>
<evidence type="ECO:0000256" key="5">
    <source>
        <dbReference type="ARBA" id="ARBA00023040"/>
    </source>
</evidence>
<proteinExistence type="inferred from homology"/>
<keyword evidence="2" id="KW-1003">Cell membrane</keyword>
<feature type="transmembrane region" description="Helical" evidence="11">
    <location>
        <begin position="138"/>
        <end position="159"/>
    </location>
</feature>
<comment type="subcellular location">
    <subcellularLocation>
        <location evidence="1">Cell membrane</location>
        <topology evidence="1">Multi-pass membrane protein</topology>
    </subcellularLocation>
</comment>
<evidence type="ECO:0000256" key="1">
    <source>
        <dbReference type="ARBA" id="ARBA00004651"/>
    </source>
</evidence>
<comment type="similarity">
    <text evidence="10">Belongs to the G-protein coupled receptor 1 family.</text>
</comment>
<dbReference type="PANTHER" id="PTHR24246:SF27">
    <property type="entry name" value="ADENOSINE RECEPTOR, ISOFORM A"/>
    <property type="match status" value="1"/>
</dbReference>
<dbReference type="CDD" id="cd00637">
    <property type="entry name" value="7tm_classA_rhodopsin-like"/>
    <property type="match status" value="1"/>
</dbReference>